<name>A0ABN0NWJ2_TRELE</name>
<feature type="domain" description="Bacterial repeat" evidence="2">
    <location>
        <begin position="64"/>
        <end position="126"/>
    </location>
</feature>
<feature type="chain" id="PRO_5045939960" description="Bacterial repeat domain-containing protein" evidence="1">
    <location>
        <begin position="33"/>
        <end position="250"/>
    </location>
</feature>
<sequence length="250" mass="27568">MLKSIFKENNMKKLIMYISVCALLFASCTQFNNNSSGGTPADDIYQVIFAPQDPDTGKVTAKLANGRALTVGEKVAKNTIVTFSAEPKDNYYITGWTGPAELQVTTDKKSATLKITANTDVKVQFSELDIQDLIWDAHGTIADTDGKPHTLRIALTKDTVANITFFDKTGTDTDTYLGTAEYNKTSKTLKVRSTVPEEFSIKFITTPLLTPAKWKIEFAGNPHLKTSDDKNLHLKSGETEVTVKYNTLVK</sequence>
<protein>
    <recommendedName>
        <fullName evidence="2">Bacterial repeat domain-containing protein</fullName>
    </recommendedName>
</protein>
<comment type="caution">
    <text evidence="3">The sequence shown here is derived from an EMBL/GenBank/DDBJ whole genome shotgun (WGS) entry which is preliminary data.</text>
</comment>
<organism evidence="3 4">
    <name type="scientific">Treponema lecithinolyticum ATCC 700332</name>
    <dbReference type="NCBI Taxonomy" id="1321815"/>
    <lineage>
        <taxon>Bacteria</taxon>
        <taxon>Pseudomonadati</taxon>
        <taxon>Spirochaetota</taxon>
        <taxon>Spirochaetia</taxon>
        <taxon>Spirochaetales</taxon>
        <taxon>Treponemataceae</taxon>
        <taxon>Treponema</taxon>
    </lineage>
</organism>
<evidence type="ECO:0000313" key="4">
    <source>
        <dbReference type="Proteomes" id="UP000016649"/>
    </source>
</evidence>
<dbReference type="Proteomes" id="UP000016649">
    <property type="component" value="Unassembled WGS sequence"/>
</dbReference>
<keyword evidence="4" id="KW-1185">Reference proteome</keyword>
<reference evidence="3 4" key="1">
    <citation type="submission" date="2013-08" db="EMBL/GenBank/DDBJ databases">
        <authorList>
            <person name="Weinstock G."/>
            <person name="Sodergren E."/>
            <person name="Wylie T."/>
            <person name="Fulton L."/>
            <person name="Fulton R."/>
            <person name="Fronick C."/>
            <person name="O'Laughlin M."/>
            <person name="Godfrey J."/>
            <person name="Miner T."/>
            <person name="Herter B."/>
            <person name="Appelbaum E."/>
            <person name="Cordes M."/>
            <person name="Lek S."/>
            <person name="Wollam A."/>
            <person name="Pepin K.H."/>
            <person name="Palsikar V.B."/>
            <person name="Mitreva M."/>
            <person name="Wilson R.K."/>
        </authorList>
    </citation>
    <scope>NUCLEOTIDE SEQUENCE [LARGE SCALE GENOMIC DNA]</scope>
    <source>
        <strain evidence="3 4">ATCC 700332</strain>
    </source>
</reference>
<dbReference type="InterPro" id="IPR044060">
    <property type="entry name" value="Bacterial_rp_domain"/>
</dbReference>
<accession>A0ABN0NWJ2</accession>
<evidence type="ECO:0000259" key="2">
    <source>
        <dbReference type="Pfam" id="PF18998"/>
    </source>
</evidence>
<keyword evidence="1" id="KW-0732">Signal</keyword>
<evidence type="ECO:0000313" key="3">
    <source>
        <dbReference type="EMBL" id="ERJ91714.1"/>
    </source>
</evidence>
<feature type="signal peptide" evidence="1">
    <location>
        <begin position="1"/>
        <end position="32"/>
    </location>
</feature>
<gene>
    <name evidence="3" type="ORF">HMPREF9193_01938</name>
</gene>
<dbReference type="PROSITE" id="PS51257">
    <property type="entry name" value="PROKAR_LIPOPROTEIN"/>
    <property type="match status" value="1"/>
</dbReference>
<proteinExistence type="predicted"/>
<dbReference type="EMBL" id="AWVH01000043">
    <property type="protein sequence ID" value="ERJ91714.1"/>
    <property type="molecule type" value="Genomic_DNA"/>
</dbReference>
<evidence type="ECO:0000256" key="1">
    <source>
        <dbReference type="SAM" id="SignalP"/>
    </source>
</evidence>
<dbReference type="Pfam" id="PF18998">
    <property type="entry name" value="Flg_new_2"/>
    <property type="match status" value="1"/>
</dbReference>